<proteinExistence type="predicted"/>
<dbReference type="InterPro" id="IPR022134">
    <property type="entry name" value="DUF3667"/>
</dbReference>
<keyword evidence="3" id="KW-1185">Reference proteome</keyword>
<protein>
    <recommendedName>
        <fullName evidence="4">Yip1 domain-containing protein</fullName>
    </recommendedName>
</protein>
<feature type="transmembrane region" description="Helical" evidence="1">
    <location>
        <begin position="55"/>
        <end position="72"/>
    </location>
</feature>
<organism evidence="2 3">
    <name type="scientific">Niastella koreensis</name>
    <dbReference type="NCBI Taxonomy" id="354356"/>
    <lineage>
        <taxon>Bacteria</taxon>
        <taxon>Pseudomonadati</taxon>
        <taxon>Bacteroidota</taxon>
        <taxon>Chitinophagia</taxon>
        <taxon>Chitinophagales</taxon>
        <taxon>Chitinophagaceae</taxon>
        <taxon>Niastella</taxon>
    </lineage>
</organism>
<accession>A0ABX3NYG2</accession>
<keyword evidence="1" id="KW-0472">Membrane</keyword>
<gene>
    <name evidence="2" type="ORF">A4D02_27745</name>
</gene>
<evidence type="ECO:0008006" key="4">
    <source>
        <dbReference type="Google" id="ProtNLM"/>
    </source>
</evidence>
<comment type="caution">
    <text evidence="2">The sequence shown here is derived from an EMBL/GenBank/DDBJ whole genome shotgun (WGS) entry which is preliminary data.</text>
</comment>
<keyword evidence="1" id="KW-1133">Transmembrane helix</keyword>
<feature type="transmembrane region" description="Helical" evidence="1">
    <location>
        <begin position="145"/>
        <end position="168"/>
    </location>
</feature>
<evidence type="ECO:0000313" key="3">
    <source>
        <dbReference type="Proteomes" id="UP000192277"/>
    </source>
</evidence>
<dbReference type="RefSeq" id="WP_014219541.1">
    <property type="nucleotide sequence ID" value="NZ_LWBO01000009.1"/>
</dbReference>
<feature type="transmembrane region" description="Helical" evidence="1">
    <location>
        <begin position="122"/>
        <end position="138"/>
    </location>
</feature>
<feature type="transmembrane region" description="Helical" evidence="1">
    <location>
        <begin position="188"/>
        <end position="209"/>
    </location>
</feature>
<dbReference type="Proteomes" id="UP000192277">
    <property type="component" value="Unassembled WGS sequence"/>
</dbReference>
<sequence length="249" mass="28885">MALKPEHNTGLKSMAHEALHDLVHFDLRLFHTIPALLFKPGKVTERSLHPGQKEYVRPFALFVFLNFLFFIVKSKGLFHYALDSYRGYFEPLIMHKAAELKIGQDLMAERFNIAMHFEQKEYFVIMVPLFALVLWLLYGLRRGSFALYLVFALNYYSFLIAFLILVPWFTQLFYIIPGAGVVIESESFLIGLTYCTCWLYLVFALKRVYQSSVLQSILRGAALSLTTLTLIVFVYRTLLFFIVLHSIAE</sequence>
<reference evidence="2 3" key="1">
    <citation type="submission" date="2016-04" db="EMBL/GenBank/DDBJ databases">
        <authorList>
            <person name="Chen L."/>
            <person name="Zhuang W."/>
            <person name="Wang G."/>
        </authorList>
    </citation>
    <scope>NUCLEOTIDE SEQUENCE [LARGE SCALE GENOMIC DNA]</scope>
    <source>
        <strain evidence="3">GR20</strain>
    </source>
</reference>
<evidence type="ECO:0000313" key="2">
    <source>
        <dbReference type="EMBL" id="OQP49873.1"/>
    </source>
</evidence>
<keyword evidence="1" id="KW-0812">Transmembrane</keyword>
<dbReference type="Pfam" id="PF12412">
    <property type="entry name" value="DUF3667"/>
    <property type="match status" value="1"/>
</dbReference>
<feature type="transmembrane region" description="Helical" evidence="1">
    <location>
        <begin position="221"/>
        <end position="248"/>
    </location>
</feature>
<dbReference type="EMBL" id="LWBO01000009">
    <property type="protein sequence ID" value="OQP49873.1"/>
    <property type="molecule type" value="Genomic_DNA"/>
</dbReference>
<name>A0ABX3NYG2_9BACT</name>
<evidence type="ECO:0000256" key="1">
    <source>
        <dbReference type="SAM" id="Phobius"/>
    </source>
</evidence>